<feature type="transmembrane region" description="Helical" evidence="1">
    <location>
        <begin position="26"/>
        <end position="47"/>
    </location>
</feature>
<keyword evidence="1" id="KW-0812">Transmembrane</keyword>
<dbReference type="Proteomes" id="UP001499910">
    <property type="component" value="Unassembled WGS sequence"/>
</dbReference>
<evidence type="ECO:0000313" key="3">
    <source>
        <dbReference type="Proteomes" id="UP001499910"/>
    </source>
</evidence>
<dbReference type="EMBL" id="BAABHW010000006">
    <property type="protein sequence ID" value="GAA5079901.1"/>
    <property type="molecule type" value="Genomic_DNA"/>
</dbReference>
<gene>
    <name evidence="2" type="ORF">GCM10023209_32660</name>
</gene>
<comment type="caution">
    <text evidence="2">The sequence shown here is derived from an EMBL/GenBank/DDBJ whole genome shotgun (WGS) entry which is preliminary data.</text>
</comment>
<sequence>MSFVAVALFLLGFASSWVAGRYLRTGATAIQGGAIGICGVAALLYGMPELWEENLTWALIALLVYGLIGALIFRSGQAARENAE</sequence>
<feature type="transmembrane region" description="Helical" evidence="1">
    <location>
        <begin position="54"/>
        <end position="73"/>
    </location>
</feature>
<accession>A0ABP9LQ37</accession>
<proteinExistence type="predicted"/>
<keyword evidence="3" id="KW-1185">Reference proteome</keyword>
<dbReference type="RefSeq" id="WP_259553416.1">
    <property type="nucleotide sequence ID" value="NZ_BAABHW010000006.1"/>
</dbReference>
<name>A0ABP9LQ37_9RHOB</name>
<protein>
    <submittedName>
        <fullName evidence="2">Uncharacterized protein</fullName>
    </submittedName>
</protein>
<evidence type="ECO:0000256" key="1">
    <source>
        <dbReference type="SAM" id="Phobius"/>
    </source>
</evidence>
<organism evidence="2 3">
    <name type="scientific">[Roseibacterium] beibuensis</name>
    <dbReference type="NCBI Taxonomy" id="1193142"/>
    <lineage>
        <taxon>Bacteria</taxon>
        <taxon>Pseudomonadati</taxon>
        <taxon>Pseudomonadota</taxon>
        <taxon>Alphaproteobacteria</taxon>
        <taxon>Rhodobacterales</taxon>
        <taxon>Roseobacteraceae</taxon>
        <taxon>Roseicyclus</taxon>
    </lineage>
</organism>
<keyword evidence="1" id="KW-0472">Membrane</keyword>
<keyword evidence="1" id="KW-1133">Transmembrane helix</keyword>
<evidence type="ECO:0000313" key="2">
    <source>
        <dbReference type="EMBL" id="GAA5079901.1"/>
    </source>
</evidence>
<reference evidence="3" key="1">
    <citation type="journal article" date="2019" name="Int. J. Syst. Evol. Microbiol.">
        <title>The Global Catalogue of Microorganisms (GCM) 10K type strain sequencing project: providing services to taxonomists for standard genome sequencing and annotation.</title>
        <authorList>
            <consortium name="The Broad Institute Genomics Platform"/>
            <consortium name="The Broad Institute Genome Sequencing Center for Infectious Disease"/>
            <person name="Wu L."/>
            <person name="Ma J."/>
        </authorList>
    </citation>
    <scope>NUCLEOTIDE SEQUENCE [LARGE SCALE GENOMIC DNA]</scope>
    <source>
        <strain evidence="3">JCM 18015</strain>
    </source>
</reference>